<dbReference type="NCBIfam" id="TIGR01549">
    <property type="entry name" value="HAD-SF-IA-v1"/>
    <property type="match status" value="1"/>
</dbReference>
<dbReference type="Pfam" id="PF00702">
    <property type="entry name" value="Hydrolase"/>
    <property type="match status" value="1"/>
</dbReference>
<dbReference type="SUPFAM" id="SSF56784">
    <property type="entry name" value="HAD-like"/>
    <property type="match status" value="1"/>
</dbReference>
<dbReference type="Proteomes" id="UP001597526">
    <property type="component" value="Unassembled WGS sequence"/>
</dbReference>
<name>A0ABW5MWV7_9FLAO</name>
<dbReference type="Gene3D" id="3.40.50.1000">
    <property type="entry name" value="HAD superfamily/HAD-like"/>
    <property type="match status" value="1"/>
</dbReference>
<dbReference type="SFLD" id="SFLDS00003">
    <property type="entry name" value="Haloacid_Dehalogenase"/>
    <property type="match status" value="1"/>
</dbReference>
<dbReference type="RefSeq" id="WP_377766403.1">
    <property type="nucleotide sequence ID" value="NZ_JBHULB010000008.1"/>
</dbReference>
<accession>A0ABW5MWV7</accession>
<dbReference type="Gene3D" id="1.10.150.240">
    <property type="entry name" value="Putative phosphatase, domain 2"/>
    <property type="match status" value="1"/>
</dbReference>
<protein>
    <submittedName>
        <fullName evidence="1">HAD family hydrolase</fullName>
    </submittedName>
</protein>
<dbReference type="GO" id="GO:0016787">
    <property type="term" value="F:hydrolase activity"/>
    <property type="evidence" value="ECO:0007669"/>
    <property type="project" value="UniProtKB-KW"/>
</dbReference>
<keyword evidence="2" id="KW-1185">Reference proteome</keyword>
<reference evidence="2" key="1">
    <citation type="journal article" date="2019" name="Int. J. Syst. Evol. Microbiol.">
        <title>The Global Catalogue of Microorganisms (GCM) 10K type strain sequencing project: providing services to taxonomists for standard genome sequencing and annotation.</title>
        <authorList>
            <consortium name="The Broad Institute Genomics Platform"/>
            <consortium name="The Broad Institute Genome Sequencing Center for Infectious Disease"/>
            <person name="Wu L."/>
            <person name="Ma J."/>
        </authorList>
    </citation>
    <scope>NUCLEOTIDE SEQUENCE [LARGE SCALE GENOMIC DNA]</scope>
    <source>
        <strain evidence="2">KCTC 52368</strain>
    </source>
</reference>
<dbReference type="PANTHER" id="PTHR43611:SF3">
    <property type="entry name" value="FLAVIN MONONUCLEOTIDE HYDROLASE 1, CHLOROPLATIC"/>
    <property type="match status" value="1"/>
</dbReference>
<dbReference type="PANTHER" id="PTHR43611">
    <property type="entry name" value="ALPHA-D-GLUCOSE 1-PHOSPHATE PHOSPHATASE"/>
    <property type="match status" value="1"/>
</dbReference>
<dbReference type="InterPro" id="IPR036412">
    <property type="entry name" value="HAD-like_sf"/>
</dbReference>
<dbReference type="InterPro" id="IPR006439">
    <property type="entry name" value="HAD-SF_hydro_IA"/>
</dbReference>
<gene>
    <name evidence="1" type="ORF">ACFSQJ_07880</name>
</gene>
<dbReference type="InterPro" id="IPR023214">
    <property type="entry name" value="HAD_sf"/>
</dbReference>
<proteinExistence type="predicted"/>
<dbReference type="EMBL" id="JBHULB010000008">
    <property type="protein sequence ID" value="MFD2586845.1"/>
    <property type="molecule type" value="Genomic_DNA"/>
</dbReference>
<evidence type="ECO:0000313" key="1">
    <source>
        <dbReference type="EMBL" id="MFD2586845.1"/>
    </source>
</evidence>
<dbReference type="SFLD" id="SFLDG01129">
    <property type="entry name" value="C1.5:_HAD__Beta-PGM__Phosphata"/>
    <property type="match status" value="1"/>
</dbReference>
<dbReference type="InterPro" id="IPR023198">
    <property type="entry name" value="PGP-like_dom2"/>
</dbReference>
<organism evidence="1 2">
    <name type="scientific">Croceitalea marina</name>
    <dbReference type="NCBI Taxonomy" id="1775166"/>
    <lineage>
        <taxon>Bacteria</taxon>
        <taxon>Pseudomonadati</taxon>
        <taxon>Bacteroidota</taxon>
        <taxon>Flavobacteriia</taxon>
        <taxon>Flavobacteriales</taxon>
        <taxon>Flavobacteriaceae</taxon>
        <taxon>Croceitalea</taxon>
    </lineage>
</organism>
<sequence length="202" mass="23468">MIKNLILDFGDIFINLDKSATARAMKAFGFEEITPELDTLFKDYEKGLITTESFLNTTQLLFPKATREDLIDAWNAILLNFPDYRLEFIEELAQLKKYRLFLLSNTNELHIDYVKQQIGVSKYNSFKNCFEVFYLSNEMGMRKPDTEIFQFVLKKNGLITEETFFVDDTKENIDAAAELGIKTWHLNVGQEDITSLKSKLQC</sequence>
<keyword evidence="1" id="KW-0378">Hydrolase</keyword>
<dbReference type="CDD" id="cd02603">
    <property type="entry name" value="HAD_sEH-N_like"/>
    <property type="match status" value="1"/>
</dbReference>
<comment type="caution">
    <text evidence="1">The sequence shown here is derived from an EMBL/GenBank/DDBJ whole genome shotgun (WGS) entry which is preliminary data.</text>
</comment>
<dbReference type="NCBIfam" id="TIGR01509">
    <property type="entry name" value="HAD-SF-IA-v3"/>
    <property type="match status" value="1"/>
</dbReference>
<evidence type="ECO:0000313" key="2">
    <source>
        <dbReference type="Proteomes" id="UP001597526"/>
    </source>
</evidence>